<evidence type="ECO:0000259" key="7">
    <source>
        <dbReference type="PROSITE" id="PS01031"/>
    </source>
</evidence>
<sequence length="302" mass="33192">MAGGETRPLCMWAPREIQEGSGAGGLPPRKEKGSDCSLGPQREELASRNQCVYPPASELEAKTGTQRDLPPSLEARWTLNTPQGGLPESKHPDYLQQWVGTGYREETQGGHRHRGPSRHGGVSHSGWDTVTGSIWPGYVRPLPPAAIESPAVAAPAYSRALSRQLSSGVSEIRHTADRWRVSLDVNHFAPDELTVKTKDGVVEITGKHEERQDEHGYISRCFTRKYTLPPGVDPTLNLCVLLIRLSCFSQIKFQVTHLSLAQTLVFVEGSLRHLPFAGFHKSPLLRVYCVPSPVLGHVGTLM</sequence>
<dbReference type="Ensembl" id="ENSMFAT00000073329.1">
    <property type="protein sequence ID" value="ENSMFAP00000060925.1"/>
    <property type="gene ID" value="ENSMFAG00000051972.1"/>
</dbReference>
<dbReference type="Pfam" id="PF00011">
    <property type="entry name" value="HSP20"/>
    <property type="match status" value="1"/>
</dbReference>
<dbReference type="Proteomes" id="UP000233100">
    <property type="component" value="Chromosome 3"/>
</dbReference>
<reference evidence="8" key="2">
    <citation type="submission" date="2025-08" db="UniProtKB">
        <authorList>
            <consortium name="Ensembl"/>
        </authorList>
    </citation>
    <scope>IDENTIFICATION</scope>
</reference>
<evidence type="ECO:0000256" key="4">
    <source>
        <dbReference type="PROSITE-ProRule" id="PRU00285"/>
    </source>
</evidence>
<proteinExistence type="inferred from homology"/>
<evidence type="ECO:0000256" key="3">
    <source>
        <dbReference type="ARBA" id="ARBA00022490"/>
    </source>
</evidence>
<dbReference type="GO" id="GO:0042026">
    <property type="term" value="P:protein refolding"/>
    <property type="evidence" value="ECO:0007669"/>
    <property type="project" value="TreeGrafter"/>
</dbReference>
<dbReference type="GO" id="GO:0005634">
    <property type="term" value="C:nucleus"/>
    <property type="evidence" value="ECO:0007669"/>
    <property type="project" value="UniProtKB-SubCell"/>
</dbReference>
<evidence type="ECO:0000313" key="9">
    <source>
        <dbReference type="Proteomes" id="UP000233100"/>
    </source>
</evidence>
<name>A0A7N9D9S4_MACFA</name>
<dbReference type="InterPro" id="IPR002068">
    <property type="entry name" value="A-crystallin/Hsp20_dom"/>
</dbReference>
<accession>A0A7N9D9S4</accession>
<evidence type="ECO:0000256" key="1">
    <source>
        <dbReference type="ARBA" id="ARBA00004123"/>
    </source>
</evidence>
<keyword evidence="3" id="KW-0963">Cytoplasm</keyword>
<dbReference type="PRINTS" id="PR00299">
    <property type="entry name" value="ACRYSTALLIN"/>
</dbReference>
<dbReference type="Gene3D" id="2.60.40.790">
    <property type="match status" value="1"/>
</dbReference>
<organism evidence="8 9">
    <name type="scientific">Macaca fascicularis</name>
    <name type="common">Crab-eating macaque</name>
    <name type="synonym">Cynomolgus monkey</name>
    <dbReference type="NCBI Taxonomy" id="9541"/>
    <lineage>
        <taxon>Eukaryota</taxon>
        <taxon>Metazoa</taxon>
        <taxon>Chordata</taxon>
        <taxon>Craniata</taxon>
        <taxon>Vertebrata</taxon>
        <taxon>Euteleostomi</taxon>
        <taxon>Mammalia</taxon>
        <taxon>Eutheria</taxon>
        <taxon>Euarchontoglires</taxon>
        <taxon>Primates</taxon>
        <taxon>Haplorrhini</taxon>
        <taxon>Catarrhini</taxon>
        <taxon>Cercopithecidae</taxon>
        <taxon>Cercopithecinae</taxon>
        <taxon>Macaca</taxon>
    </lineage>
</organism>
<reference evidence="8 9" key="1">
    <citation type="submission" date="2013-03" db="EMBL/GenBank/DDBJ databases">
        <authorList>
            <person name="Warren W."/>
            <person name="Wilson R.K."/>
        </authorList>
    </citation>
    <scope>NUCLEOTIDE SEQUENCE</scope>
</reference>
<dbReference type="SUPFAM" id="SSF49764">
    <property type="entry name" value="HSP20-like chaperones"/>
    <property type="match status" value="1"/>
</dbReference>
<feature type="region of interest" description="Disordered" evidence="6">
    <location>
        <begin position="106"/>
        <end position="125"/>
    </location>
</feature>
<dbReference type="PROSITE" id="PS01031">
    <property type="entry name" value="SHSP"/>
    <property type="match status" value="1"/>
</dbReference>
<reference evidence="8" key="3">
    <citation type="submission" date="2025-09" db="UniProtKB">
        <authorList>
            <consortium name="Ensembl"/>
        </authorList>
    </citation>
    <scope>IDENTIFICATION</scope>
</reference>
<dbReference type="PANTHER" id="PTHR45640">
    <property type="entry name" value="HEAT SHOCK PROTEIN HSP-12.2-RELATED"/>
    <property type="match status" value="1"/>
</dbReference>
<evidence type="ECO:0000313" key="8">
    <source>
        <dbReference type="Ensembl" id="ENSMFAP00000060925.1"/>
    </source>
</evidence>
<protein>
    <recommendedName>
        <fullName evidence="7">SHSP domain-containing protein</fullName>
    </recommendedName>
</protein>
<evidence type="ECO:0000256" key="2">
    <source>
        <dbReference type="ARBA" id="ARBA00004496"/>
    </source>
</evidence>
<feature type="domain" description="SHSP" evidence="7">
    <location>
        <begin position="160"/>
        <end position="270"/>
    </location>
</feature>
<keyword evidence="9" id="KW-1185">Reference proteome</keyword>
<dbReference type="GO" id="GO:0051082">
    <property type="term" value="F:unfolded protein binding"/>
    <property type="evidence" value="ECO:0007669"/>
    <property type="project" value="TreeGrafter"/>
</dbReference>
<dbReference type="GO" id="GO:0009408">
    <property type="term" value="P:response to heat"/>
    <property type="evidence" value="ECO:0007669"/>
    <property type="project" value="TreeGrafter"/>
</dbReference>
<dbReference type="InterPro" id="IPR001436">
    <property type="entry name" value="Alpha-crystallin/sHSP_animal"/>
</dbReference>
<dbReference type="GO" id="GO:0043066">
    <property type="term" value="P:negative regulation of apoptotic process"/>
    <property type="evidence" value="ECO:0007669"/>
    <property type="project" value="TreeGrafter"/>
</dbReference>
<evidence type="ECO:0000256" key="5">
    <source>
        <dbReference type="RuleBase" id="RU003616"/>
    </source>
</evidence>
<dbReference type="AlphaFoldDB" id="A0A7N9D9S4"/>
<comment type="similarity">
    <text evidence="4 5">Belongs to the small heat shock protein (HSP20) family.</text>
</comment>
<feature type="region of interest" description="Disordered" evidence="6">
    <location>
        <begin position="15"/>
        <end position="68"/>
    </location>
</feature>
<dbReference type="GeneTree" id="ENSGT00940000155882"/>
<dbReference type="InterPro" id="IPR008978">
    <property type="entry name" value="HSP20-like_chaperone"/>
</dbReference>
<comment type="subcellular location">
    <subcellularLocation>
        <location evidence="2">Cytoplasm</location>
    </subcellularLocation>
    <subcellularLocation>
        <location evidence="1">Nucleus</location>
    </subcellularLocation>
</comment>
<dbReference type="PANTHER" id="PTHR45640:SF7">
    <property type="entry name" value="HEAT SHOCK PROTEIN BETA-1"/>
    <property type="match status" value="1"/>
</dbReference>
<evidence type="ECO:0000256" key="6">
    <source>
        <dbReference type="SAM" id="MobiDB-lite"/>
    </source>
</evidence>
<dbReference type="GO" id="GO:0005737">
    <property type="term" value="C:cytoplasm"/>
    <property type="evidence" value="ECO:0007669"/>
    <property type="project" value="UniProtKB-SubCell"/>
</dbReference>